<keyword evidence="1" id="KW-0732">Signal</keyword>
<name>A0ABP4PDV6_9ACTN</name>
<organism evidence="2 3">
    <name type="scientific">Dactylosporangium maewongense</name>
    <dbReference type="NCBI Taxonomy" id="634393"/>
    <lineage>
        <taxon>Bacteria</taxon>
        <taxon>Bacillati</taxon>
        <taxon>Actinomycetota</taxon>
        <taxon>Actinomycetes</taxon>
        <taxon>Micromonosporales</taxon>
        <taxon>Micromonosporaceae</taxon>
        <taxon>Dactylosporangium</taxon>
    </lineage>
</organism>
<dbReference type="Proteomes" id="UP001501470">
    <property type="component" value="Unassembled WGS sequence"/>
</dbReference>
<feature type="signal peptide" evidence="1">
    <location>
        <begin position="1"/>
        <end position="18"/>
    </location>
</feature>
<evidence type="ECO:0000313" key="3">
    <source>
        <dbReference type="Proteomes" id="UP001501470"/>
    </source>
</evidence>
<dbReference type="InterPro" id="IPR043129">
    <property type="entry name" value="ATPase_NBD"/>
</dbReference>
<comment type="caution">
    <text evidence="2">The sequence shown here is derived from an EMBL/GenBank/DDBJ whole genome shotgun (WGS) entry which is preliminary data.</text>
</comment>
<dbReference type="SUPFAM" id="SSF53067">
    <property type="entry name" value="Actin-like ATPase domain"/>
    <property type="match status" value="1"/>
</dbReference>
<keyword evidence="3" id="KW-1185">Reference proteome</keyword>
<evidence type="ECO:0000313" key="2">
    <source>
        <dbReference type="EMBL" id="GAA1576128.1"/>
    </source>
</evidence>
<dbReference type="Gene3D" id="3.90.640.10">
    <property type="entry name" value="Actin, Chain A, domain 4"/>
    <property type="match status" value="1"/>
</dbReference>
<proteinExistence type="predicted"/>
<gene>
    <name evidence="2" type="ORF">GCM10009827_117480</name>
</gene>
<sequence length="183" mass="17739">MELVAALLRVALAAAAQAAGSRAAVLRVVTAGSWGPRRRAALRTALQRAGAGDAELVAAPVAVGWHLLAGGAELAERAFVVCDLGAGFTATVLAGTGGGFDVLASVDAADGGGDALDAAVAEFLAPSGGAAELLVPARLAKEALSVTQTALVPGPSGEQIVFGLPQLRQAAAGVVDAAVAAAV</sequence>
<protein>
    <submittedName>
        <fullName evidence="2">Uncharacterized protein</fullName>
    </submittedName>
</protein>
<accession>A0ABP4PDV6</accession>
<reference evidence="3" key="1">
    <citation type="journal article" date="2019" name="Int. J. Syst. Evol. Microbiol.">
        <title>The Global Catalogue of Microorganisms (GCM) 10K type strain sequencing project: providing services to taxonomists for standard genome sequencing and annotation.</title>
        <authorList>
            <consortium name="The Broad Institute Genomics Platform"/>
            <consortium name="The Broad Institute Genome Sequencing Center for Infectious Disease"/>
            <person name="Wu L."/>
            <person name="Ma J."/>
        </authorList>
    </citation>
    <scope>NUCLEOTIDE SEQUENCE [LARGE SCALE GENOMIC DNA]</scope>
    <source>
        <strain evidence="3">JCM 15933</strain>
    </source>
</reference>
<dbReference type="Gene3D" id="3.30.420.40">
    <property type="match status" value="2"/>
</dbReference>
<evidence type="ECO:0000256" key="1">
    <source>
        <dbReference type="SAM" id="SignalP"/>
    </source>
</evidence>
<dbReference type="EMBL" id="BAAAQD010000057">
    <property type="protein sequence ID" value="GAA1576128.1"/>
    <property type="molecule type" value="Genomic_DNA"/>
</dbReference>
<feature type="chain" id="PRO_5046969543" evidence="1">
    <location>
        <begin position="19"/>
        <end position="183"/>
    </location>
</feature>